<gene>
    <name evidence="4" type="ORF">E7811_02065</name>
</gene>
<dbReference type="AlphaFoldDB" id="A0A4S3MPW2"/>
<feature type="DNA-binding region" description="H-T-H motif" evidence="2">
    <location>
        <begin position="49"/>
        <end position="68"/>
    </location>
</feature>
<dbReference type="PANTHER" id="PTHR30055:SF226">
    <property type="entry name" value="HTH-TYPE TRANSCRIPTIONAL REGULATOR PKSA"/>
    <property type="match status" value="1"/>
</dbReference>
<dbReference type="EMBL" id="SSND01000001">
    <property type="protein sequence ID" value="THD84550.1"/>
    <property type="molecule type" value="Genomic_DNA"/>
</dbReference>
<dbReference type="Gene3D" id="1.10.10.60">
    <property type="entry name" value="Homeodomain-like"/>
    <property type="match status" value="1"/>
</dbReference>
<dbReference type="GO" id="GO:0003700">
    <property type="term" value="F:DNA-binding transcription factor activity"/>
    <property type="evidence" value="ECO:0007669"/>
    <property type="project" value="TreeGrafter"/>
</dbReference>
<reference evidence="4 5" key="1">
    <citation type="submission" date="2019-04" db="EMBL/GenBank/DDBJ databases">
        <title>Draft genome sequence of Gemmobacter aestuarii sp. nov.</title>
        <authorList>
            <person name="Hameed A."/>
            <person name="Lin S.-Y."/>
            <person name="Shahina M."/>
            <person name="Lai W.-A."/>
            <person name="Young C.-C."/>
        </authorList>
    </citation>
    <scope>NUCLEOTIDE SEQUENCE [LARGE SCALE GENOMIC DNA]</scope>
    <source>
        <strain evidence="4 5">CC-PW-75</strain>
    </source>
</reference>
<comment type="caution">
    <text evidence="4">The sequence shown here is derived from an EMBL/GenBank/DDBJ whole genome shotgun (WGS) entry which is preliminary data.</text>
</comment>
<dbReference type="InterPro" id="IPR001647">
    <property type="entry name" value="HTH_TetR"/>
</dbReference>
<feature type="domain" description="HTH tetR-type" evidence="3">
    <location>
        <begin position="26"/>
        <end position="86"/>
    </location>
</feature>
<evidence type="ECO:0000259" key="3">
    <source>
        <dbReference type="PROSITE" id="PS50977"/>
    </source>
</evidence>
<dbReference type="Pfam" id="PF00440">
    <property type="entry name" value="TetR_N"/>
    <property type="match status" value="1"/>
</dbReference>
<dbReference type="SUPFAM" id="SSF46689">
    <property type="entry name" value="Homeodomain-like"/>
    <property type="match status" value="1"/>
</dbReference>
<keyword evidence="1 2" id="KW-0238">DNA-binding</keyword>
<dbReference type="InterPro" id="IPR050109">
    <property type="entry name" value="HTH-type_TetR-like_transc_reg"/>
</dbReference>
<organism evidence="4 5">
    <name type="scientific">Aliigemmobacter aestuarii</name>
    <dbReference type="NCBI Taxonomy" id="1445661"/>
    <lineage>
        <taxon>Bacteria</taxon>
        <taxon>Pseudomonadati</taxon>
        <taxon>Pseudomonadota</taxon>
        <taxon>Alphaproteobacteria</taxon>
        <taxon>Rhodobacterales</taxon>
        <taxon>Paracoccaceae</taxon>
        <taxon>Aliigemmobacter</taxon>
    </lineage>
</organism>
<dbReference type="InterPro" id="IPR036271">
    <property type="entry name" value="Tet_transcr_reg_TetR-rel_C_sf"/>
</dbReference>
<dbReference type="PROSITE" id="PS50977">
    <property type="entry name" value="HTH_TETR_2"/>
    <property type="match status" value="1"/>
</dbReference>
<sequence>MNAHETLSHRFADHLIRQAQGQPKGRRTEAQIAAAACGLLDRMEPQELQILEICGAAGISTGTFYIYFRDRAALLDHLLDGFVTFLQERMRAASNAGGAAAGATAAYFDLFRANAGLMRCLIHGGAGFPAAREAFQRLNRDWIERIVAAAARRPGAPPTDELTRRAYALGGMVDMYLSALFLTQDQGLAAVSGDRHAVLETLNLIWERGMQG</sequence>
<dbReference type="PANTHER" id="PTHR30055">
    <property type="entry name" value="HTH-TYPE TRANSCRIPTIONAL REGULATOR RUTR"/>
    <property type="match status" value="1"/>
</dbReference>
<dbReference type="Gene3D" id="1.10.357.10">
    <property type="entry name" value="Tetracycline Repressor, domain 2"/>
    <property type="match status" value="1"/>
</dbReference>
<proteinExistence type="predicted"/>
<accession>A0A4S3MPW2</accession>
<evidence type="ECO:0000256" key="1">
    <source>
        <dbReference type="ARBA" id="ARBA00023125"/>
    </source>
</evidence>
<protein>
    <submittedName>
        <fullName evidence="4">TetR/AcrR family transcriptional regulator</fullName>
    </submittedName>
</protein>
<keyword evidence="5" id="KW-1185">Reference proteome</keyword>
<name>A0A4S3MPW2_9RHOB</name>
<dbReference type="RefSeq" id="WP_136392931.1">
    <property type="nucleotide sequence ID" value="NZ_SSND01000001.1"/>
</dbReference>
<dbReference type="Proteomes" id="UP000309450">
    <property type="component" value="Unassembled WGS sequence"/>
</dbReference>
<dbReference type="SUPFAM" id="SSF48498">
    <property type="entry name" value="Tetracyclin repressor-like, C-terminal domain"/>
    <property type="match status" value="1"/>
</dbReference>
<dbReference type="OrthoDB" id="9808189at2"/>
<evidence type="ECO:0000313" key="4">
    <source>
        <dbReference type="EMBL" id="THD84550.1"/>
    </source>
</evidence>
<evidence type="ECO:0000313" key="5">
    <source>
        <dbReference type="Proteomes" id="UP000309450"/>
    </source>
</evidence>
<dbReference type="InterPro" id="IPR009057">
    <property type="entry name" value="Homeodomain-like_sf"/>
</dbReference>
<dbReference type="GO" id="GO:0000976">
    <property type="term" value="F:transcription cis-regulatory region binding"/>
    <property type="evidence" value="ECO:0007669"/>
    <property type="project" value="TreeGrafter"/>
</dbReference>
<evidence type="ECO:0000256" key="2">
    <source>
        <dbReference type="PROSITE-ProRule" id="PRU00335"/>
    </source>
</evidence>